<dbReference type="EMBL" id="JBHSOZ010000003">
    <property type="protein sequence ID" value="MFC5711679.1"/>
    <property type="molecule type" value="Genomic_DNA"/>
</dbReference>
<name>A0ABW0YNJ8_9BACI</name>
<comment type="caution">
    <text evidence="2">The sequence shown here is derived from an EMBL/GenBank/DDBJ whole genome shotgun (WGS) entry which is preliminary data.</text>
</comment>
<evidence type="ECO:0000313" key="2">
    <source>
        <dbReference type="EMBL" id="MFC5711679.1"/>
    </source>
</evidence>
<evidence type="ECO:0000313" key="3">
    <source>
        <dbReference type="Proteomes" id="UP001596142"/>
    </source>
</evidence>
<feature type="region of interest" description="Disordered" evidence="1">
    <location>
        <begin position="1"/>
        <end position="35"/>
    </location>
</feature>
<dbReference type="RefSeq" id="WP_385938275.1">
    <property type="nucleotide sequence ID" value="NZ_JBHSOZ010000003.1"/>
</dbReference>
<protein>
    <submittedName>
        <fullName evidence="2">Uncharacterized protein</fullName>
    </submittedName>
</protein>
<evidence type="ECO:0000256" key="1">
    <source>
        <dbReference type="SAM" id="MobiDB-lite"/>
    </source>
</evidence>
<reference evidence="3" key="1">
    <citation type="journal article" date="2019" name="Int. J. Syst. Evol. Microbiol.">
        <title>The Global Catalogue of Microorganisms (GCM) 10K type strain sequencing project: providing services to taxonomists for standard genome sequencing and annotation.</title>
        <authorList>
            <consortium name="The Broad Institute Genomics Platform"/>
            <consortium name="The Broad Institute Genome Sequencing Center for Infectious Disease"/>
            <person name="Wu L."/>
            <person name="Ma J."/>
        </authorList>
    </citation>
    <scope>NUCLEOTIDE SEQUENCE [LARGE SCALE GENOMIC DNA]</scope>
    <source>
        <strain evidence="3">CECT 7184</strain>
    </source>
</reference>
<proteinExistence type="predicted"/>
<accession>A0ABW0YNJ8</accession>
<keyword evidence="3" id="KW-1185">Reference proteome</keyword>
<feature type="compositionally biased region" description="Polar residues" evidence="1">
    <location>
        <begin position="24"/>
        <end position="33"/>
    </location>
</feature>
<gene>
    <name evidence="2" type="ORF">ACFPU1_02680</name>
</gene>
<organism evidence="2 3">
    <name type="scientific">Thalassorhabdus alkalitolerans</name>
    <dbReference type="NCBI Taxonomy" id="2282697"/>
    <lineage>
        <taxon>Bacteria</taxon>
        <taxon>Bacillati</taxon>
        <taxon>Bacillota</taxon>
        <taxon>Bacilli</taxon>
        <taxon>Bacillales</taxon>
        <taxon>Bacillaceae</taxon>
        <taxon>Thalassorhabdus</taxon>
    </lineage>
</organism>
<sequence length="68" mass="7496">MKKAKKKFKLPTQADAKGEIGVRTGSSSNQPFTRTEEITGGSVDAHREIEVANEDIAKDEIMQVYNNS</sequence>
<dbReference type="Proteomes" id="UP001596142">
    <property type="component" value="Unassembled WGS sequence"/>
</dbReference>